<dbReference type="PROSITE" id="PS51375">
    <property type="entry name" value="PPR"/>
    <property type="match status" value="1"/>
</dbReference>
<keyword evidence="5" id="KW-1185">Reference proteome</keyword>
<keyword evidence="1" id="KW-0677">Repeat</keyword>
<feature type="region of interest" description="Disordered" evidence="3">
    <location>
        <begin position="359"/>
        <end position="387"/>
    </location>
</feature>
<dbReference type="EMBL" id="BLZA01000011">
    <property type="protein sequence ID" value="GHJ85376.1"/>
    <property type="molecule type" value="Genomic_DNA"/>
</dbReference>
<dbReference type="InterPro" id="IPR051222">
    <property type="entry name" value="PPR/CCM1_RNA-binding"/>
</dbReference>
<feature type="region of interest" description="Disordered" evidence="3">
    <location>
        <begin position="41"/>
        <end position="212"/>
    </location>
</feature>
<gene>
    <name evidence="4" type="ORF">NliqN6_1778</name>
</gene>
<dbReference type="Gene3D" id="1.25.40.10">
    <property type="entry name" value="Tetratricopeptide repeat domain"/>
    <property type="match status" value="1"/>
</dbReference>
<dbReference type="OrthoDB" id="185373at2759"/>
<feature type="compositionally biased region" description="Basic and acidic residues" evidence="3">
    <location>
        <begin position="145"/>
        <end position="186"/>
    </location>
</feature>
<evidence type="ECO:0000313" key="4">
    <source>
        <dbReference type="EMBL" id="GHJ85376.1"/>
    </source>
</evidence>
<evidence type="ECO:0008006" key="6">
    <source>
        <dbReference type="Google" id="ProtNLM"/>
    </source>
</evidence>
<feature type="compositionally biased region" description="Basic and acidic residues" evidence="3">
    <location>
        <begin position="816"/>
        <end position="825"/>
    </location>
</feature>
<feature type="repeat" description="PPR" evidence="2">
    <location>
        <begin position="272"/>
        <end position="306"/>
    </location>
</feature>
<dbReference type="AlphaFoldDB" id="A0A8H3YF57"/>
<dbReference type="PANTHER" id="PTHR47942">
    <property type="entry name" value="TETRATRICOPEPTIDE REPEAT (TPR)-LIKE SUPERFAMILY PROTEIN-RELATED"/>
    <property type="match status" value="1"/>
</dbReference>
<feature type="region of interest" description="Disordered" evidence="3">
    <location>
        <begin position="816"/>
        <end position="861"/>
    </location>
</feature>
<protein>
    <recommendedName>
        <fullName evidence="6">Pentatricopeptide repeat protein</fullName>
    </recommendedName>
</protein>
<organism evidence="4 5">
    <name type="scientific">Naganishia liquefaciens</name>
    <dbReference type="NCBI Taxonomy" id="104408"/>
    <lineage>
        <taxon>Eukaryota</taxon>
        <taxon>Fungi</taxon>
        <taxon>Dikarya</taxon>
        <taxon>Basidiomycota</taxon>
        <taxon>Agaricomycotina</taxon>
        <taxon>Tremellomycetes</taxon>
        <taxon>Filobasidiales</taxon>
        <taxon>Filobasidiaceae</taxon>
        <taxon>Naganishia</taxon>
    </lineage>
</organism>
<dbReference type="Pfam" id="PF13041">
    <property type="entry name" value="PPR_2"/>
    <property type="match status" value="1"/>
</dbReference>
<proteinExistence type="predicted"/>
<dbReference type="InterPro" id="IPR011990">
    <property type="entry name" value="TPR-like_helical_dom_sf"/>
</dbReference>
<feature type="compositionally biased region" description="Basic and acidic residues" evidence="3">
    <location>
        <begin position="62"/>
        <end position="74"/>
    </location>
</feature>
<dbReference type="Proteomes" id="UP000620104">
    <property type="component" value="Unassembled WGS sequence"/>
</dbReference>
<accession>A0A8H3YF57</accession>
<reference evidence="4" key="1">
    <citation type="submission" date="2020-07" db="EMBL/GenBank/DDBJ databases">
        <title>Draft Genome Sequence of a Deep-Sea Yeast, Naganishia (Cryptococcus) liquefaciens strain N6.</title>
        <authorList>
            <person name="Han Y.W."/>
            <person name="Kajitani R."/>
            <person name="Morimoto H."/>
            <person name="Parhat M."/>
            <person name="Tsubouchi H."/>
            <person name="Bakenova O."/>
            <person name="Ogata M."/>
            <person name="Argunhan B."/>
            <person name="Aoki R."/>
            <person name="Kajiwara S."/>
            <person name="Itoh T."/>
            <person name="Iwasaki H."/>
        </authorList>
    </citation>
    <scope>NUCLEOTIDE SEQUENCE</scope>
    <source>
        <strain evidence="4">N6</strain>
    </source>
</reference>
<evidence type="ECO:0000256" key="1">
    <source>
        <dbReference type="ARBA" id="ARBA00022737"/>
    </source>
</evidence>
<evidence type="ECO:0000256" key="2">
    <source>
        <dbReference type="PROSITE-ProRule" id="PRU00708"/>
    </source>
</evidence>
<dbReference type="InterPro" id="IPR002885">
    <property type="entry name" value="PPR_rpt"/>
</dbReference>
<name>A0A8H3YF57_9TREE</name>
<dbReference type="NCBIfam" id="TIGR00756">
    <property type="entry name" value="PPR"/>
    <property type="match status" value="1"/>
</dbReference>
<sequence length="861" mass="95342">MIAQLRALHAACFAGRQIPRRQPTTPAFLASGRSIRAVASTQPIRFASDHRSSGRSKSLKTIHRDGADENERKAFASRPSGFRSPGVSDGGSTIKSEYRQRNFQGGVGESSHLRQSSNPRKEYKTNGTTFNASRRDTFRNSSGLKKTENRSSRRIVYSDRRESPRNSARSRSDGASEGYVKRERPPYDNGKSSRNTKDSPKGDTATSRKATHIEKRLLIHPGTSPYDASVHLNNFIRNGRNARERGVNNSEKPDYLDTAEEIIKVAPRESINVAVWNVLLSGFAKERKYQRLFKAFNDMKKRGIRPSSRTYAIMLNNYPSSFDAPAKTLSKATLLFDQAQEHVKQILAQIAEARESEGYELASDQPSSLKSPKLDGSKNGEGSSQSSQALTLDAYTSGNAVAPTNAYLAQMAHFSHLDEVKRVFEAMPKEGPLAPDGKTYTILFEANMAFATKHEHAQKGEWAVVDSPSKLGAQEEVKKQLFDPIALWQEVVYRDSNIRRRLGKRSASGNKSERAGPSLMDEQLVPLIDDRLVVTALRSVMRSSPEHRAYALEAIIPSVYNLSAPGRSAYSASITATTGTMPRFELSERAAETILKLCLASGQTQEGVHYAEQILNMPKIFTDQLLLTHYNAILALFSKANDVDKCLQILDTRPPFLLGESWPRSSWIYALKAARFAGDWEKFMISFKRMTRIPAIADLGKDTTFPAGSIKMDDQILCLLLSTATGSRRVSAMRDSMRILAFYQSGKRPSSSPENHSEERSTYSQYWRRQLQASAKACLSAIDHAGKDTLSGRNASEEKNWHELVDGLGRLASRNFDAERSRSSKDVSSPSHKTSKAYSSASAGPKSNGKEMLSAASAVLA</sequence>
<comment type="caution">
    <text evidence="4">The sequence shown here is derived from an EMBL/GenBank/DDBJ whole genome shotgun (WGS) entry which is preliminary data.</text>
</comment>
<evidence type="ECO:0000313" key="5">
    <source>
        <dbReference type="Proteomes" id="UP000620104"/>
    </source>
</evidence>
<dbReference type="Pfam" id="PF01535">
    <property type="entry name" value="PPR"/>
    <property type="match status" value="1"/>
</dbReference>
<evidence type="ECO:0000256" key="3">
    <source>
        <dbReference type="SAM" id="MobiDB-lite"/>
    </source>
</evidence>